<proteinExistence type="predicted"/>
<gene>
    <name evidence="3" type="ORF">PF004_g25120</name>
</gene>
<dbReference type="AlphaFoldDB" id="A0A6G0MTC6"/>
<name>A0A6G0MTC6_9STRA</name>
<feature type="chain" id="PRO_5026262864" evidence="2">
    <location>
        <begin position="24"/>
        <end position="61"/>
    </location>
</feature>
<dbReference type="EMBL" id="QXGC01003002">
    <property type="protein sequence ID" value="KAE9179547.1"/>
    <property type="molecule type" value="Genomic_DNA"/>
</dbReference>
<protein>
    <submittedName>
        <fullName evidence="3">Uncharacterized protein</fullName>
    </submittedName>
</protein>
<keyword evidence="2" id="KW-0732">Signal</keyword>
<evidence type="ECO:0000256" key="1">
    <source>
        <dbReference type="SAM" id="MobiDB-lite"/>
    </source>
</evidence>
<feature type="compositionally biased region" description="Low complexity" evidence="1">
    <location>
        <begin position="42"/>
        <end position="61"/>
    </location>
</feature>
<comment type="caution">
    <text evidence="3">The sequence shown here is derived from an EMBL/GenBank/DDBJ whole genome shotgun (WGS) entry which is preliminary data.</text>
</comment>
<feature type="signal peptide" evidence="2">
    <location>
        <begin position="1"/>
        <end position="23"/>
    </location>
</feature>
<dbReference type="Proteomes" id="UP000476176">
    <property type="component" value="Unassembled WGS sequence"/>
</dbReference>
<organism evidence="3 4">
    <name type="scientific">Phytophthora fragariae</name>
    <dbReference type="NCBI Taxonomy" id="53985"/>
    <lineage>
        <taxon>Eukaryota</taxon>
        <taxon>Sar</taxon>
        <taxon>Stramenopiles</taxon>
        <taxon>Oomycota</taxon>
        <taxon>Peronosporomycetes</taxon>
        <taxon>Peronosporales</taxon>
        <taxon>Peronosporaceae</taxon>
        <taxon>Phytophthora</taxon>
    </lineage>
</organism>
<evidence type="ECO:0000313" key="3">
    <source>
        <dbReference type="EMBL" id="KAE9179547.1"/>
    </source>
</evidence>
<accession>A0A6G0MTC6</accession>
<reference evidence="3 4" key="1">
    <citation type="submission" date="2018-09" db="EMBL/GenBank/DDBJ databases">
        <title>Genomic investigation of the strawberry pathogen Phytophthora fragariae indicates pathogenicity is determined by transcriptional variation in three key races.</title>
        <authorList>
            <person name="Adams T.M."/>
            <person name="Armitage A.D."/>
            <person name="Sobczyk M.K."/>
            <person name="Bates H.J."/>
            <person name="Dunwell J.M."/>
            <person name="Nellist C.F."/>
            <person name="Harrison R.J."/>
        </authorList>
    </citation>
    <scope>NUCLEOTIDE SEQUENCE [LARGE SCALE GENOMIC DNA]</scope>
    <source>
        <strain evidence="3 4">BC-23</strain>
    </source>
</reference>
<sequence>MLGVLRAKILVHAVLTLQHLVHGVLHLLLDVSGLHATKRESSGSSVSASTLASSRATRAPL</sequence>
<evidence type="ECO:0000256" key="2">
    <source>
        <dbReference type="SAM" id="SignalP"/>
    </source>
</evidence>
<feature type="region of interest" description="Disordered" evidence="1">
    <location>
        <begin position="36"/>
        <end position="61"/>
    </location>
</feature>
<evidence type="ECO:0000313" key="4">
    <source>
        <dbReference type="Proteomes" id="UP000476176"/>
    </source>
</evidence>